<proteinExistence type="predicted"/>
<feature type="non-terminal residue" evidence="1">
    <location>
        <position position="1"/>
    </location>
</feature>
<dbReference type="Gene3D" id="3.50.50.60">
    <property type="entry name" value="FAD/NAD(P)-binding domain"/>
    <property type="match status" value="1"/>
</dbReference>
<evidence type="ECO:0000313" key="1">
    <source>
        <dbReference type="EMBL" id="GAJ14650.1"/>
    </source>
</evidence>
<dbReference type="EMBL" id="BARW01031269">
    <property type="protein sequence ID" value="GAJ14650.1"/>
    <property type="molecule type" value="Genomic_DNA"/>
</dbReference>
<comment type="caution">
    <text evidence="1">The sequence shown here is derived from an EMBL/GenBank/DDBJ whole genome shotgun (WGS) entry which is preliminary data.</text>
</comment>
<sequence>AGIAGLSAGCYGQMNGYSTRIFEMHTKPGGVCTSWKRKGYTIDGCMHWLVGSGPANSFYRIWEELGIMQKHTFINHEECWSIEGSNGKSLVLYADLGRLESHMKELAPEDSDVIEDFVKGIRKLIGFDMPVDKAPELTNIFDKVKMLFRILPYLGLMRKWGKMTIRQFTERFKNPFMREVFLAPLRDMKDFPIFALMMLLAWLNQKTAGYPLGGSLEFSKTIEKRYLDLGGKVDYKSPVAKILVE</sequence>
<dbReference type="AlphaFoldDB" id="X1VVI7"/>
<gene>
    <name evidence="1" type="ORF">S12H4_49778</name>
</gene>
<organism evidence="1">
    <name type="scientific">marine sediment metagenome</name>
    <dbReference type="NCBI Taxonomy" id="412755"/>
    <lineage>
        <taxon>unclassified sequences</taxon>
        <taxon>metagenomes</taxon>
        <taxon>ecological metagenomes</taxon>
    </lineage>
</organism>
<dbReference type="SUPFAM" id="SSF51905">
    <property type="entry name" value="FAD/NAD(P)-binding domain"/>
    <property type="match status" value="1"/>
</dbReference>
<dbReference type="PANTHER" id="PTHR43734:SF1">
    <property type="entry name" value="PHYTOENE DESATURASE"/>
    <property type="match status" value="1"/>
</dbReference>
<feature type="non-terminal residue" evidence="1">
    <location>
        <position position="245"/>
    </location>
</feature>
<accession>X1VVI7</accession>
<evidence type="ECO:0008006" key="2">
    <source>
        <dbReference type="Google" id="ProtNLM"/>
    </source>
</evidence>
<protein>
    <recommendedName>
        <fullName evidence="2">Amine oxidase domain-containing protein</fullName>
    </recommendedName>
</protein>
<dbReference type="InterPro" id="IPR036188">
    <property type="entry name" value="FAD/NAD-bd_sf"/>
</dbReference>
<reference evidence="1" key="1">
    <citation type="journal article" date="2014" name="Front. Microbiol.">
        <title>High frequency of phylogenetically diverse reductive dehalogenase-homologous genes in deep subseafloor sedimentary metagenomes.</title>
        <authorList>
            <person name="Kawai M."/>
            <person name="Futagami T."/>
            <person name="Toyoda A."/>
            <person name="Takaki Y."/>
            <person name="Nishi S."/>
            <person name="Hori S."/>
            <person name="Arai W."/>
            <person name="Tsubouchi T."/>
            <person name="Morono Y."/>
            <person name="Uchiyama I."/>
            <person name="Ito T."/>
            <person name="Fujiyama A."/>
            <person name="Inagaki F."/>
            <person name="Takami H."/>
        </authorList>
    </citation>
    <scope>NUCLEOTIDE SEQUENCE</scope>
    <source>
        <strain evidence="1">Expedition CK06-06</strain>
    </source>
</reference>
<name>X1VVI7_9ZZZZ</name>
<dbReference type="PANTHER" id="PTHR43734">
    <property type="entry name" value="PHYTOENE DESATURASE"/>
    <property type="match status" value="1"/>
</dbReference>
<dbReference type="Pfam" id="PF13450">
    <property type="entry name" value="NAD_binding_8"/>
    <property type="match status" value="1"/>
</dbReference>